<evidence type="ECO:0000313" key="2">
    <source>
        <dbReference type="Proteomes" id="UP000008493"/>
    </source>
</evidence>
<dbReference type="GeneID" id="18832234"/>
<keyword evidence="2" id="KW-1185">Reference proteome</keyword>
<dbReference type="HOGENOM" id="CLU_3049756_0_0_1"/>
<proteinExistence type="predicted"/>
<organism evidence="1 2">
    <name type="scientific">Agaricus bisporus var. burnettii (strain JB137-S8 / ATCC MYA-4627 / FGSC 10392)</name>
    <name type="common">White button mushroom</name>
    <dbReference type="NCBI Taxonomy" id="597362"/>
    <lineage>
        <taxon>Eukaryota</taxon>
        <taxon>Fungi</taxon>
        <taxon>Dikarya</taxon>
        <taxon>Basidiomycota</taxon>
        <taxon>Agaricomycotina</taxon>
        <taxon>Agaricomycetes</taxon>
        <taxon>Agaricomycetidae</taxon>
        <taxon>Agaricales</taxon>
        <taxon>Agaricineae</taxon>
        <taxon>Agaricaceae</taxon>
        <taxon>Agaricus</taxon>
    </lineage>
</organism>
<dbReference type="Proteomes" id="UP000008493">
    <property type="component" value="Unassembled WGS sequence"/>
</dbReference>
<gene>
    <name evidence="1" type="ORF">AGABI1DRAFT_87549</name>
</gene>
<evidence type="ECO:0000313" key="1">
    <source>
        <dbReference type="EMBL" id="EKM75920.1"/>
    </source>
</evidence>
<dbReference type="KEGG" id="abp:AGABI1DRAFT87549"/>
<dbReference type="InParanoid" id="K5XMT2"/>
<name>K5XMT2_AGABU</name>
<accession>K5XMT2</accession>
<sequence length="54" mass="6330">MTNEIYMVNECSSVRQSLRIRIRIFCNTTRNAKRKLGLRLIDPECLCNLQSLIT</sequence>
<protein>
    <submittedName>
        <fullName evidence="1">Uncharacterized protein</fullName>
    </submittedName>
</protein>
<dbReference type="AlphaFoldDB" id="K5XMT2"/>
<dbReference type="RefSeq" id="XP_007333482.1">
    <property type="nucleotide sequence ID" value="XM_007333420.1"/>
</dbReference>
<dbReference type="EMBL" id="JH971407">
    <property type="protein sequence ID" value="EKM75920.1"/>
    <property type="molecule type" value="Genomic_DNA"/>
</dbReference>
<reference evidence="2" key="1">
    <citation type="journal article" date="2012" name="Proc. Natl. Acad. Sci. U.S.A.">
        <title>Genome sequence of the button mushroom Agaricus bisporus reveals mechanisms governing adaptation to a humic-rich ecological niche.</title>
        <authorList>
            <person name="Morin E."/>
            <person name="Kohler A."/>
            <person name="Baker A.R."/>
            <person name="Foulongne-Oriol M."/>
            <person name="Lombard V."/>
            <person name="Nagy L.G."/>
            <person name="Ohm R.A."/>
            <person name="Patyshakuliyeva A."/>
            <person name="Brun A."/>
            <person name="Aerts A.L."/>
            <person name="Bailey A.M."/>
            <person name="Billette C."/>
            <person name="Coutinho P.M."/>
            <person name="Deakin G."/>
            <person name="Doddapaneni H."/>
            <person name="Floudas D."/>
            <person name="Grimwood J."/>
            <person name="Hilden K."/>
            <person name="Kuees U."/>
            <person name="LaButti K.M."/>
            <person name="Lapidus A."/>
            <person name="Lindquist E.A."/>
            <person name="Lucas S.M."/>
            <person name="Murat C."/>
            <person name="Riley R.W."/>
            <person name="Salamov A.A."/>
            <person name="Schmutz J."/>
            <person name="Subramanian V."/>
            <person name="Woesten H.A.B."/>
            <person name="Xu J."/>
            <person name="Eastwood D.C."/>
            <person name="Foster G.D."/>
            <person name="Sonnenberg A.S."/>
            <person name="Cullen D."/>
            <person name="de Vries R.P."/>
            <person name="Lundell T."/>
            <person name="Hibbett D.S."/>
            <person name="Henrissat B."/>
            <person name="Burton K.S."/>
            <person name="Kerrigan R.W."/>
            <person name="Challen M.P."/>
            <person name="Grigoriev I.V."/>
            <person name="Martin F."/>
        </authorList>
    </citation>
    <scope>NUCLEOTIDE SEQUENCE [LARGE SCALE GENOMIC DNA]</scope>
    <source>
        <strain evidence="2">JB137-S8 / ATCC MYA-4627 / FGSC 10392</strain>
    </source>
</reference>
<dbReference type="OMA" id="IRIRIFC"/>